<dbReference type="EMBL" id="UZAU01000311">
    <property type="status" value="NOT_ANNOTATED_CDS"/>
    <property type="molecule type" value="Genomic_DNA"/>
</dbReference>
<evidence type="ECO:0000313" key="1">
    <source>
        <dbReference type="EnsemblPlants" id="cds.evm.model.03.1474"/>
    </source>
</evidence>
<evidence type="ECO:0000313" key="2">
    <source>
        <dbReference type="Proteomes" id="UP000596661"/>
    </source>
</evidence>
<accession>A0A803P5F0</accession>
<name>A0A803P5F0_CANSA</name>
<organism evidence="1 2">
    <name type="scientific">Cannabis sativa</name>
    <name type="common">Hemp</name>
    <name type="synonym">Marijuana</name>
    <dbReference type="NCBI Taxonomy" id="3483"/>
    <lineage>
        <taxon>Eukaryota</taxon>
        <taxon>Viridiplantae</taxon>
        <taxon>Streptophyta</taxon>
        <taxon>Embryophyta</taxon>
        <taxon>Tracheophyta</taxon>
        <taxon>Spermatophyta</taxon>
        <taxon>Magnoliopsida</taxon>
        <taxon>eudicotyledons</taxon>
        <taxon>Gunneridae</taxon>
        <taxon>Pentapetalae</taxon>
        <taxon>rosids</taxon>
        <taxon>fabids</taxon>
        <taxon>Rosales</taxon>
        <taxon>Cannabaceae</taxon>
        <taxon>Cannabis</taxon>
    </lineage>
</organism>
<dbReference type="Proteomes" id="UP000596661">
    <property type="component" value="Chromosome 3"/>
</dbReference>
<dbReference type="AlphaFoldDB" id="A0A803P5F0"/>
<reference evidence="1" key="1">
    <citation type="submission" date="2018-11" db="EMBL/GenBank/DDBJ databases">
        <authorList>
            <person name="Grassa J C."/>
        </authorList>
    </citation>
    <scope>NUCLEOTIDE SEQUENCE [LARGE SCALE GENOMIC DNA]</scope>
</reference>
<reference evidence="1" key="2">
    <citation type="submission" date="2021-03" db="UniProtKB">
        <authorList>
            <consortium name="EnsemblPlants"/>
        </authorList>
    </citation>
    <scope>IDENTIFICATION</scope>
</reference>
<dbReference type="Gramene" id="evm.model.03.1474">
    <property type="protein sequence ID" value="cds.evm.model.03.1474"/>
    <property type="gene ID" value="evm.TU.03.1474"/>
</dbReference>
<dbReference type="EnsemblPlants" id="evm.model.03.1474">
    <property type="protein sequence ID" value="cds.evm.model.03.1474"/>
    <property type="gene ID" value="evm.TU.03.1474"/>
</dbReference>
<proteinExistence type="predicted"/>
<keyword evidence="2" id="KW-1185">Reference proteome</keyword>
<sequence>MFKEAPLSIIVRATILFAICTSTTRGSLCGKMTWLASTSVNVIVGSPTRGILGFLSSMAKIASFCSYYKAQAYFSLALPESPSRCGPPMITCKFLSIGGGINWL</sequence>
<protein>
    <submittedName>
        <fullName evidence="1">Uncharacterized protein</fullName>
    </submittedName>
</protein>